<evidence type="ECO:0000256" key="1">
    <source>
        <dbReference type="SAM" id="SignalP"/>
    </source>
</evidence>
<proteinExistence type="predicted"/>
<protein>
    <submittedName>
        <fullName evidence="2">Uncharacterized protein</fullName>
    </submittedName>
</protein>
<reference evidence="2 3" key="3">
    <citation type="journal article" date="2008" name="BMC Genomics">
        <title>The genome of the versatile nitrogen fixer Azorhizobium caulinodans ORS571.</title>
        <authorList>
            <person name="Lee KB."/>
            <person name="Backer P.D."/>
            <person name="Aono T."/>
            <person name="Liu CT."/>
            <person name="Suzuki S."/>
            <person name="Suzuki T."/>
            <person name="Kaneko T."/>
            <person name="Yamada M."/>
            <person name="Tabata S."/>
            <person name="Kupfer D.M."/>
            <person name="Najar F.Z."/>
            <person name="Wiley G.B."/>
            <person name="Roe B."/>
            <person name="Binnewies T.T."/>
            <person name="Ussery D.W."/>
            <person name="D'Haeze W."/>
            <person name="Herder J.D."/>
            <person name="Gevers D."/>
            <person name="Vereecke D."/>
            <person name="Holsters M."/>
            <person name="Oyaizu H."/>
        </authorList>
    </citation>
    <scope>NUCLEOTIDE SEQUENCE [LARGE SCALE GENOMIC DNA]</scope>
    <source>
        <strain evidence="3">ATCC 43989 / DSM 5975 / JCM 20966 / LMG 6465 / NBRC 14845 / NCIMB 13405 / ORS 571</strain>
    </source>
</reference>
<sequence length="170" mass="17997">MRVLTAVMMAVTAALSLPATVRAEGFSTHDLTPFAARVTEAIGTNCQPAADPARLTLLCPDVKGPLVDIFLRRRDSGDRIEQNMRAGKTGQAELEALCRKINDRCTVTLLDVAPAVGWIGAQPMGRQALSTAVLVRDGDELVVRALASDPQAARAAVDKALAIVRPVIGD</sequence>
<dbReference type="KEGG" id="azc:AZC_1723"/>
<feature type="chain" id="PRO_5002721435" evidence="1">
    <location>
        <begin position="24"/>
        <end position="170"/>
    </location>
</feature>
<name>A8I4F0_AZOC5</name>
<dbReference type="AlphaFoldDB" id="A8I4F0"/>
<dbReference type="EMBL" id="AP009384">
    <property type="protein sequence ID" value="BAF87721.1"/>
    <property type="molecule type" value="Genomic_DNA"/>
</dbReference>
<keyword evidence="1" id="KW-0732">Signal</keyword>
<dbReference type="RefSeq" id="WP_012170251.1">
    <property type="nucleotide sequence ID" value="NC_009937.1"/>
</dbReference>
<evidence type="ECO:0000313" key="3">
    <source>
        <dbReference type="Proteomes" id="UP000000270"/>
    </source>
</evidence>
<reference evidence="2 3" key="1">
    <citation type="journal article" date="2007" name="Appl. Environ. Microbiol.">
        <title>Rhizobial factors required for stem nodule maturation and maintenance in Sesbania rostrata-Azorhizobium caulinodans ORS571 symbiosis.</title>
        <authorList>
            <person name="Suzuki S."/>
            <person name="Aono T."/>
            <person name="Lee KB."/>
            <person name="Suzuki T."/>
            <person name="Liu CT."/>
            <person name="Miwa H."/>
            <person name="Wakao S."/>
            <person name="Iki T."/>
            <person name="Oyaizu H."/>
        </authorList>
    </citation>
    <scope>NUCLEOTIDE SEQUENCE [LARGE SCALE GENOMIC DNA]</scope>
    <source>
        <strain evidence="3">ATCC 43989 / DSM 5975 / JCM 20966 / LMG 6465 / NBRC 14845 / NCIMB 13405 / ORS 571</strain>
    </source>
</reference>
<reference evidence="2 3" key="4">
    <citation type="journal article" date="2009" name="Appl. Environ. Microbiol.">
        <title>Comparative genome-wide transcriptional profiling of Azorhizobium caulinodans ORS571 grown under free-living and symbiotic conditions.</title>
        <authorList>
            <person name="Tsukada S."/>
            <person name="Aono T."/>
            <person name="Akiba N."/>
            <person name="Lee KB."/>
            <person name="Liu CT."/>
            <person name="Toyazaki H."/>
            <person name="Oyaizu H."/>
        </authorList>
    </citation>
    <scope>NUCLEOTIDE SEQUENCE [LARGE SCALE GENOMIC DNA]</scope>
    <source>
        <strain evidence="3">ATCC 43989 / DSM 5975 / JCM 20966 / LMG 6465 / NBRC 14845 / NCIMB 13405 / ORS 571</strain>
    </source>
</reference>
<feature type="signal peptide" evidence="1">
    <location>
        <begin position="1"/>
        <end position="23"/>
    </location>
</feature>
<evidence type="ECO:0000313" key="2">
    <source>
        <dbReference type="EMBL" id="BAF87721.1"/>
    </source>
</evidence>
<reference evidence="2 3" key="6">
    <citation type="journal article" date="2011" name="Appl. Environ. Microbiol.">
        <title>Involvement of the azorhizobial chromosome partition gene (parA) in the onset of bacteroid differentiation during Sesbania rostrata stem nodule development.</title>
        <authorList>
            <person name="Liu CT."/>
            <person name="Lee KB."/>
            <person name="Wang YS."/>
            <person name="Peng MH."/>
            <person name="Lee KT."/>
            <person name="Suzuki S."/>
            <person name="Suzuki T."/>
            <person name="Oyaizu H."/>
        </authorList>
    </citation>
    <scope>NUCLEOTIDE SEQUENCE [LARGE SCALE GENOMIC DNA]</scope>
    <source>
        <strain evidence="3">ATCC 43989 / DSM 5975 / JCM 20966 / LMG 6465 / NBRC 14845 / NCIMB 13405 / ORS 571</strain>
    </source>
</reference>
<dbReference type="HOGENOM" id="CLU_1592638_0_0_5"/>
<dbReference type="Proteomes" id="UP000000270">
    <property type="component" value="Chromosome"/>
</dbReference>
<keyword evidence="3" id="KW-1185">Reference proteome</keyword>
<organism evidence="2 3">
    <name type="scientific">Azorhizobium caulinodans (strain ATCC 43989 / DSM 5975 / JCM 20966 / LMG 6465 / NBRC 14845 / NCIMB 13405 / ORS 571)</name>
    <dbReference type="NCBI Taxonomy" id="438753"/>
    <lineage>
        <taxon>Bacteria</taxon>
        <taxon>Pseudomonadati</taxon>
        <taxon>Pseudomonadota</taxon>
        <taxon>Alphaproteobacteria</taxon>
        <taxon>Hyphomicrobiales</taxon>
        <taxon>Xanthobacteraceae</taxon>
        <taxon>Azorhizobium</taxon>
    </lineage>
</organism>
<reference evidence="2 3" key="5">
    <citation type="journal article" date="2010" name="Appl. Environ. Microbiol.">
        <title>phrR-like gene praR of Azorhizobium caulinodans ORS571 is essential for symbiosis with Sesbania rostrata and is involved in expression of reb genes.</title>
        <authorList>
            <person name="Akiba N."/>
            <person name="Aono T."/>
            <person name="Toyazaki H."/>
            <person name="Sato S."/>
            <person name="Oyaizu H."/>
        </authorList>
    </citation>
    <scope>NUCLEOTIDE SEQUENCE [LARGE SCALE GENOMIC DNA]</scope>
    <source>
        <strain evidence="3">ATCC 43989 / DSM 5975 / JCM 20966 / LMG 6465 / NBRC 14845 / NCIMB 13405 / ORS 571</strain>
    </source>
</reference>
<dbReference type="eggNOG" id="ENOG5033P62">
    <property type="taxonomic scope" value="Bacteria"/>
</dbReference>
<reference evidence="3" key="2">
    <citation type="submission" date="2007-04" db="EMBL/GenBank/DDBJ databases">
        <title>Complete genome sequence of the nitrogen-fixing bacterium Azorhizobium caulinodans ORS571.</title>
        <authorList>
            <person name="Lee K.B."/>
            <person name="Backer P.D."/>
            <person name="Aono T."/>
            <person name="Liu C.T."/>
            <person name="Suzuki S."/>
            <person name="Suzuki T."/>
            <person name="Kaneko T."/>
            <person name="Yamada M."/>
            <person name="Tabata S."/>
            <person name="Kupfer D.M."/>
            <person name="Najar F.Z."/>
            <person name="Wiley G.B."/>
            <person name="Roe B."/>
            <person name="Binnewies T."/>
            <person name="Ussery D."/>
            <person name="Vereecke D."/>
            <person name="Gevers D."/>
            <person name="Holsters M."/>
            <person name="Oyaizu H."/>
        </authorList>
    </citation>
    <scope>NUCLEOTIDE SEQUENCE [LARGE SCALE GENOMIC DNA]</scope>
    <source>
        <strain evidence="3">ATCC 43989 / DSM 5975 / JCM 20966 / LMG 6465 / NBRC 14845 / NCIMB 13405 / ORS 571</strain>
    </source>
</reference>
<gene>
    <name evidence="2" type="ordered locus">AZC_1723</name>
</gene>
<accession>A8I4F0</accession>